<gene>
    <name evidence="3" type="ORF">PHYSODRAFT_256140</name>
</gene>
<proteinExistence type="predicted"/>
<organism evidence="3 4">
    <name type="scientific">Phytophthora sojae (strain P6497)</name>
    <name type="common">Soybean stem and root rot agent</name>
    <name type="synonym">Phytophthora megasperma f. sp. glycines</name>
    <dbReference type="NCBI Taxonomy" id="1094619"/>
    <lineage>
        <taxon>Eukaryota</taxon>
        <taxon>Sar</taxon>
        <taxon>Stramenopiles</taxon>
        <taxon>Oomycota</taxon>
        <taxon>Peronosporomycetes</taxon>
        <taxon>Peronosporales</taxon>
        <taxon>Peronosporaceae</taxon>
        <taxon>Phytophthora</taxon>
    </lineage>
</organism>
<dbReference type="RefSeq" id="XP_009531473.1">
    <property type="nucleotide sequence ID" value="XM_009533178.1"/>
</dbReference>
<evidence type="ECO:0000313" key="4">
    <source>
        <dbReference type="Proteomes" id="UP000002640"/>
    </source>
</evidence>
<feature type="region of interest" description="Disordered" evidence="1">
    <location>
        <begin position="118"/>
        <end position="178"/>
    </location>
</feature>
<accession>G4ZSG4</accession>
<feature type="signal peptide" evidence="2">
    <location>
        <begin position="1"/>
        <end position="27"/>
    </location>
</feature>
<keyword evidence="2" id="KW-0732">Signal</keyword>
<feature type="compositionally biased region" description="Polar residues" evidence="1">
    <location>
        <begin position="168"/>
        <end position="178"/>
    </location>
</feature>
<dbReference type="Proteomes" id="UP000002640">
    <property type="component" value="Unassembled WGS sequence"/>
</dbReference>
<evidence type="ECO:0000256" key="2">
    <source>
        <dbReference type="SAM" id="SignalP"/>
    </source>
</evidence>
<protein>
    <submittedName>
        <fullName evidence="3">Uncharacterized protein</fullName>
    </submittedName>
</protein>
<sequence>MFSLNLSSSKILALCLAGAAVASGARAETEVAETLGLLGVPGAGYGVGPACRRRCGLGAHVGVGLPGVGYPAGYPAGYPVNGAPPTGIYNAPPTVVNSAPTSTGTSYTNAVPGGGNADANANAGNNPSSASVTNSNGAAAATVGASASATASASAGASARATAGTSSQKSYRQLRSLE</sequence>
<evidence type="ECO:0000256" key="1">
    <source>
        <dbReference type="SAM" id="MobiDB-lite"/>
    </source>
</evidence>
<name>G4ZSG4_PHYSP</name>
<dbReference type="EMBL" id="JH159156">
    <property type="protein sequence ID" value="EGZ14044.1"/>
    <property type="molecule type" value="Genomic_DNA"/>
</dbReference>
<dbReference type="GeneID" id="20638706"/>
<reference evidence="3 4" key="1">
    <citation type="journal article" date="2006" name="Science">
        <title>Phytophthora genome sequences uncover evolutionary origins and mechanisms of pathogenesis.</title>
        <authorList>
            <person name="Tyler B.M."/>
            <person name="Tripathy S."/>
            <person name="Zhang X."/>
            <person name="Dehal P."/>
            <person name="Jiang R.H."/>
            <person name="Aerts A."/>
            <person name="Arredondo F.D."/>
            <person name="Baxter L."/>
            <person name="Bensasson D."/>
            <person name="Beynon J.L."/>
            <person name="Chapman J."/>
            <person name="Damasceno C.M."/>
            <person name="Dorrance A.E."/>
            <person name="Dou D."/>
            <person name="Dickerman A.W."/>
            <person name="Dubchak I.L."/>
            <person name="Garbelotto M."/>
            <person name="Gijzen M."/>
            <person name="Gordon S.G."/>
            <person name="Govers F."/>
            <person name="Grunwald N.J."/>
            <person name="Huang W."/>
            <person name="Ivors K.L."/>
            <person name="Jones R.W."/>
            <person name="Kamoun S."/>
            <person name="Krampis K."/>
            <person name="Lamour K.H."/>
            <person name="Lee M.K."/>
            <person name="McDonald W.H."/>
            <person name="Medina M."/>
            <person name="Meijer H.J."/>
            <person name="Nordberg E.K."/>
            <person name="Maclean D.J."/>
            <person name="Ospina-Giraldo M.D."/>
            <person name="Morris P.F."/>
            <person name="Phuntumart V."/>
            <person name="Putnam N.H."/>
            <person name="Rash S."/>
            <person name="Rose J.K."/>
            <person name="Sakihama Y."/>
            <person name="Salamov A.A."/>
            <person name="Savidor A."/>
            <person name="Scheuring C.F."/>
            <person name="Smith B.M."/>
            <person name="Sobral B.W."/>
            <person name="Terry A."/>
            <person name="Torto-Alalibo T.A."/>
            <person name="Win J."/>
            <person name="Xu Z."/>
            <person name="Zhang H."/>
            <person name="Grigoriev I.V."/>
            <person name="Rokhsar D.S."/>
            <person name="Boore J.L."/>
        </authorList>
    </citation>
    <scope>NUCLEOTIDE SEQUENCE [LARGE SCALE GENOMIC DNA]</scope>
    <source>
        <strain evidence="3 4">P6497</strain>
    </source>
</reference>
<dbReference type="InParanoid" id="G4ZSG4"/>
<dbReference type="KEGG" id="psoj:PHYSODRAFT_256140"/>
<feature type="compositionally biased region" description="Low complexity" evidence="1">
    <location>
        <begin position="118"/>
        <end position="167"/>
    </location>
</feature>
<feature type="chain" id="PRO_5003472791" evidence="2">
    <location>
        <begin position="28"/>
        <end position="178"/>
    </location>
</feature>
<dbReference type="AlphaFoldDB" id="G4ZSG4"/>
<evidence type="ECO:0000313" key="3">
    <source>
        <dbReference type="EMBL" id="EGZ14044.1"/>
    </source>
</evidence>
<keyword evidence="4" id="KW-1185">Reference proteome</keyword>